<accession>A0ABZ2P2G7</accession>
<name>A0ABZ2P2G7_9BRAD</name>
<dbReference type="EMBL" id="CP147711">
    <property type="protein sequence ID" value="WXC80419.1"/>
    <property type="molecule type" value="Genomic_DNA"/>
</dbReference>
<dbReference type="SUPFAM" id="SSF52113">
    <property type="entry name" value="BRCT domain"/>
    <property type="match status" value="1"/>
</dbReference>
<dbReference type="Gene3D" id="3.40.50.10190">
    <property type="entry name" value="BRCT domain"/>
    <property type="match status" value="1"/>
</dbReference>
<protein>
    <submittedName>
        <fullName evidence="1">BRCT domain-containing protein</fullName>
    </submittedName>
</protein>
<evidence type="ECO:0000313" key="2">
    <source>
        <dbReference type="Proteomes" id="UP001432046"/>
    </source>
</evidence>
<organism evidence="1 2">
    <name type="scientific">Bradyrhizobium septentrionale</name>
    <dbReference type="NCBI Taxonomy" id="1404411"/>
    <lineage>
        <taxon>Bacteria</taxon>
        <taxon>Pseudomonadati</taxon>
        <taxon>Pseudomonadota</taxon>
        <taxon>Alphaproteobacteria</taxon>
        <taxon>Hyphomicrobiales</taxon>
        <taxon>Nitrobacteraceae</taxon>
        <taxon>Bradyrhizobium</taxon>
    </lineage>
</organism>
<reference evidence="1" key="1">
    <citation type="journal article" date="2021" name="Int. J. Syst. Evol. Microbiol.">
        <title>Bradyrhizobium septentrionale sp. nov. (sv. septentrionale) and Bradyrhizobium quebecense sp. nov. (sv. septentrionale) associated with legumes native to Canada possess rearranged symbiosis genes and numerous insertion sequences.</title>
        <authorList>
            <person name="Bromfield E.S.P."/>
            <person name="Cloutier S."/>
        </authorList>
    </citation>
    <scope>NUCLEOTIDE SEQUENCE</scope>
    <source>
        <strain evidence="1">5S5</strain>
    </source>
</reference>
<sequence>MTSGKDEEFYKRVGGDRIGSRQIDELIGIARGLVADDQINVAEVEFLQKWLAANLHIGDQPVVRVLYKRITEMLGDGVVDDNEKAELLDTLNQFSNRDIGGLGEILKSTSLPLNDPVPALTFPGRRYCFTGTFNFGRRKECEHAVESLGAEVGILTQKTNVLVVGIYATDSWKHSSFGNKIMKACEWRDSGLPISIVSEAHWKGYLPRT</sequence>
<evidence type="ECO:0000313" key="1">
    <source>
        <dbReference type="EMBL" id="WXC80419.1"/>
    </source>
</evidence>
<dbReference type="RefSeq" id="WP_338834031.1">
    <property type="nucleotide sequence ID" value="NZ_CP147711.1"/>
</dbReference>
<dbReference type="CDD" id="cd17748">
    <property type="entry name" value="BRCT_DNA_ligase_like"/>
    <property type="match status" value="1"/>
</dbReference>
<proteinExistence type="predicted"/>
<keyword evidence="2" id="KW-1185">Reference proteome</keyword>
<dbReference type="Proteomes" id="UP001432046">
    <property type="component" value="Chromosome"/>
</dbReference>
<reference evidence="1" key="2">
    <citation type="submission" date="2024-03" db="EMBL/GenBank/DDBJ databases">
        <authorList>
            <person name="Bromfield E.S.P."/>
            <person name="Cloutier S."/>
        </authorList>
    </citation>
    <scope>NUCLEOTIDE SEQUENCE</scope>
    <source>
        <strain evidence="1">5S5</strain>
    </source>
</reference>
<gene>
    <name evidence="1" type="ORF">WDK88_01820</name>
</gene>
<dbReference type="InterPro" id="IPR036420">
    <property type="entry name" value="BRCT_dom_sf"/>
</dbReference>